<evidence type="ECO:0000313" key="1">
    <source>
        <dbReference type="EMBL" id="RXT18743.1"/>
    </source>
</evidence>
<sequence>MSEEARSFLKRLEFHEASISEEVGHDQVGLGLITALKEFDYYHYNLVRNERADDADLHFNVLRLGLPRTIKEILSRVPFFKYPVVTFQSNKELILAALDATAGFGFIETGRRLAHAALAGECHIRIIRDDSFEILLPKKMFALEYHEQLIEQHYRDQYRINMNASIAKTFSKRTQKRIAKLLSKNVYIFGKYFIGYGAHPDLDDYFFGFAYAQIMNHSGFDEFHHRLTFGGVSFHKYVLSATYMLSLAIRHERFCEALIQKEPQIRLRDILTITCDKQEFRESLVEVLNHYGPSFENFTPVTSEDADTILKVMTVRRDNLKILEPTMAPVPFLVEFSDSALIKCCACAQIGPMDFLLNSLRYNFQKDYDRNQQTREQSMRLALKRIISEIIPDLTFIDAVKIRKDGRILTDIDCVVIEPSSGAVLLIQLKHQDHYGADIRRRSNRSGKLKKEVASWLNTIRDWAQTTARPEMSSALRLAKTVPIHEIRMLVLTKHFAYSLSELDMLDDCAYATWVQFVDAITRIHNDKHKTPTLLELFSVLRDTMSHKAANIVTVDSDDVFHIRSLKFRIRQI</sequence>
<dbReference type="AlphaFoldDB" id="A0A4Q1TKK3"/>
<evidence type="ECO:0000313" key="2">
    <source>
        <dbReference type="Proteomes" id="UP000290767"/>
    </source>
</evidence>
<dbReference type="RefSeq" id="WP_129421595.1">
    <property type="nucleotide sequence ID" value="NZ_MZMU01000019.1"/>
</dbReference>
<dbReference type="Proteomes" id="UP000290767">
    <property type="component" value="Unassembled WGS sequence"/>
</dbReference>
<name>A0A4Q1TKK3_RHILE</name>
<protein>
    <submittedName>
        <fullName evidence="1">Uncharacterized protein</fullName>
    </submittedName>
</protein>
<organism evidence="1 2">
    <name type="scientific">Rhizobium leguminosarum</name>
    <dbReference type="NCBI Taxonomy" id="384"/>
    <lineage>
        <taxon>Bacteria</taxon>
        <taxon>Pseudomonadati</taxon>
        <taxon>Pseudomonadota</taxon>
        <taxon>Alphaproteobacteria</taxon>
        <taxon>Hyphomicrobiales</taxon>
        <taxon>Rhizobiaceae</taxon>
        <taxon>Rhizobium/Agrobacterium group</taxon>
        <taxon>Rhizobium</taxon>
    </lineage>
</organism>
<comment type="caution">
    <text evidence="1">The sequence shown here is derived from an EMBL/GenBank/DDBJ whole genome shotgun (WGS) entry which is preliminary data.</text>
</comment>
<reference evidence="1 2" key="1">
    <citation type="submission" date="2017-03" db="EMBL/GenBank/DDBJ databases">
        <authorList>
            <person name="Safronova V.I."/>
            <person name="Sazanova A.L."/>
            <person name="Chirak E.R."/>
        </authorList>
    </citation>
    <scope>NUCLEOTIDE SEQUENCE [LARGE SCALE GENOMIC DNA]</scope>
    <source>
        <strain evidence="1 2">Tri-43</strain>
    </source>
</reference>
<proteinExistence type="predicted"/>
<accession>A0A4Q1TKK3</accession>
<gene>
    <name evidence="1" type="ORF">B5P46_28015</name>
</gene>
<dbReference type="EMBL" id="MZMU01000019">
    <property type="protein sequence ID" value="RXT18743.1"/>
    <property type="molecule type" value="Genomic_DNA"/>
</dbReference>